<keyword evidence="2" id="KW-1185">Reference proteome</keyword>
<proteinExistence type="predicted"/>
<organism evidence="1 2">
    <name type="scientific">Methanobacterium congolense</name>
    <dbReference type="NCBI Taxonomy" id="118062"/>
    <lineage>
        <taxon>Archaea</taxon>
        <taxon>Methanobacteriati</taxon>
        <taxon>Methanobacteriota</taxon>
        <taxon>Methanomada group</taxon>
        <taxon>Methanobacteria</taxon>
        <taxon>Methanobacteriales</taxon>
        <taxon>Methanobacteriaceae</taxon>
        <taxon>Methanobacterium</taxon>
    </lineage>
</organism>
<reference evidence="1 2" key="1">
    <citation type="submission" date="2016-08" db="EMBL/GenBank/DDBJ databases">
        <authorList>
            <person name="Seilhamer J.J."/>
        </authorList>
    </citation>
    <scope>NUCLEOTIDE SEQUENCE [LARGE SCALE GENOMIC DNA]</scope>
    <source>
        <strain evidence="1">Buetzberg</strain>
    </source>
</reference>
<evidence type="ECO:0000313" key="1">
    <source>
        <dbReference type="EMBL" id="SCG85198.1"/>
    </source>
</evidence>
<dbReference type="STRING" id="118062.MCBB_0625"/>
<protein>
    <submittedName>
        <fullName evidence="1">Uncharacterized protein</fullName>
    </submittedName>
</protein>
<evidence type="ECO:0000313" key="2">
    <source>
        <dbReference type="Proteomes" id="UP000094707"/>
    </source>
</evidence>
<dbReference type="KEGG" id="mcub:MCBB_0625"/>
<dbReference type="EMBL" id="LT607756">
    <property type="protein sequence ID" value="SCG85198.1"/>
    <property type="molecule type" value="Genomic_DNA"/>
</dbReference>
<dbReference type="Proteomes" id="UP000094707">
    <property type="component" value="Chromosome I"/>
</dbReference>
<sequence length="158" mass="18776">MWAKRLNELLLVDLKFLRCKIFFKIKIVNDMIPDRFLVEYGSILHSEERFSVTIKNNDLLYKEGKIDETSERVNPTEPVTPSENQWTDFWDKMDDIGLWEWNEHYDLCCFDGTQWKVQISLEDMEVESEGANDFPDSFMEFVGALEDLMDMDLKLDFP</sequence>
<name>A0A1D3L0V6_9EURY</name>
<dbReference type="AlphaFoldDB" id="A0A1D3L0V6"/>
<accession>A0A1D3L0V6</accession>
<gene>
    <name evidence="1" type="ORF">MCBB_0625</name>
</gene>